<dbReference type="InterPro" id="IPR036388">
    <property type="entry name" value="WH-like_DNA-bd_sf"/>
</dbReference>
<dbReference type="GO" id="GO:0000160">
    <property type="term" value="P:phosphorelay signal transduction system"/>
    <property type="evidence" value="ECO:0007669"/>
    <property type="project" value="InterPro"/>
</dbReference>
<dbReference type="GO" id="GO:0003677">
    <property type="term" value="F:DNA binding"/>
    <property type="evidence" value="ECO:0007669"/>
    <property type="project" value="UniProtKB-UniRule"/>
</dbReference>
<gene>
    <name evidence="5" type="ORF">AWI28_09760</name>
</gene>
<comment type="caution">
    <text evidence="5">The sequence shown here is derived from an EMBL/GenBank/DDBJ whole genome shotgun (WGS) entry which is preliminary data.</text>
</comment>
<keyword evidence="1 2" id="KW-0238">DNA-binding</keyword>
<feature type="domain" description="OmpR/PhoB-type" evidence="4">
    <location>
        <begin position="2"/>
        <end position="106"/>
    </location>
</feature>
<dbReference type="SMART" id="SM00862">
    <property type="entry name" value="Trans_reg_C"/>
    <property type="match status" value="1"/>
</dbReference>
<name>A0A0X4EW85_9ENTR</name>
<keyword evidence="6" id="KW-1185">Reference proteome</keyword>
<dbReference type="RefSeq" id="WP_059310309.1">
    <property type="nucleotide sequence ID" value="NZ_LRCR01000003.1"/>
</dbReference>
<dbReference type="SUPFAM" id="SSF46894">
    <property type="entry name" value="C-terminal effector domain of the bipartite response regulators"/>
    <property type="match status" value="1"/>
</dbReference>
<keyword evidence="3" id="KW-0472">Membrane</keyword>
<feature type="DNA-binding region" description="OmpR/PhoB-type" evidence="2">
    <location>
        <begin position="2"/>
        <end position="106"/>
    </location>
</feature>
<evidence type="ECO:0000313" key="6">
    <source>
        <dbReference type="Proteomes" id="UP000064715"/>
    </source>
</evidence>
<evidence type="ECO:0000259" key="4">
    <source>
        <dbReference type="PROSITE" id="PS51755"/>
    </source>
</evidence>
<dbReference type="GO" id="GO:0006355">
    <property type="term" value="P:regulation of DNA-templated transcription"/>
    <property type="evidence" value="ECO:0007669"/>
    <property type="project" value="InterPro"/>
</dbReference>
<evidence type="ECO:0000256" key="1">
    <source>
        <dbReference type="ARBA" id="ARBA00023125"/>
    </source>
</evidence>
<dbReference type="Pfam" id="PF00486">
    <property type="entry name" value="Trans_reg_C"/>
    <property type="match status" value="1"/>
</dbReference>
<reference evidence="6" key="1">
    <citation type="submission" date="2016-01" db="EMBL/GenBank/DDBJ databases">
        <title>WGS of SAMN04407783.</title>
        <authorList>
            <person name="Adams M."/>
            <person name="Sutton G."/>
            <person name="Nelson K."/>
            <person name="Thaden J."/>
            <person name="Fowler V."/>
            <person name="Mccorrison J."/>
            <person name="Sanka R."/>
            <person name="Brinkac L."/>
            <person name="Nierman W."/>
        </authorList>
    </citation>
    <scope>NUCLEOTIDE SEQUENCE [LARGE SCALE GENOMIC DNA]</scope>
    <source>
        <strain evidence="6">GN04363</strain>
    </source>
</reference>
<keyword evidence="3" id="KW-0812">Transmembrane</keyword>
<dbReference type="Gene3D" id="1.10.10.10">
    <property type="entry name" value="Winged helix-like DNA-binding domain superfamily/Winged helix DNA-binding domain"/>
    <property type="match status" value="1"/>
</dbReference>
<protein>
    <submittedName>
        <fullName evidence="5">Transcriptional regulator</fullName>
    </submittedName>
</protein>
<dbReference type="AlphaFoldDB" id="A0A0X4EW85"/>
<evidence type="ECO:0000256" key="2">
    <source>
        <dbReference type="PROSITE-ProRule" id="PRU01091"/>
    </source>
</evidence>
<feature type="transmembrane region" description="Helical" evidence="3">
    <location>
        <begin position="159"/>
        <end position="177"/>
    </location>
</feature>
<dbReference type="OrthoDB" id="7003224at2"/>
<dbReference type="EMBL" id="LRCR01000003">
    <property type="protein sequence ID" value="KUQ85912.1"/>
    <property type="molecule type" value="Genomic_DNA"/>
</dbReference>
<organism evidence="5 6">
    <name type="scientific">Enterobacter genomosp. O</name>
    <dbReference type="NCBI Taxonomy" id="2364150"/>
    <lineage>
        <taxon>Bacteria</taxon>
        <taxon>Pseudomonadati</taxon>
        <taxon>Pseudomonadota</taxon>
        <taxon>Gammaproteobacteria</taxon>
        <taxon>Enterobacterales</taxon>
        <taxon>Enterobacteriaceae</taxon>
        <taxon>Enterobacter</taxon>
        <taxon>Enterobacter cloacae complex</taxon>
        <taxon>Enterobacter cloacae complex clade O</taxon>
    </lineage>
</organism>
<dbReference type="PROSITE" id="PS51755">
    <property type="entry name" value="OMPR_PHOB"/>
    <property type="match status" value="1"/>
</dbReference>
<keyword evidence="3" id="KW-1133">Transmembrane helix</keyword>
<evidence type="ECO:0000313" key="5">
    <source>
        <dbReference type="EMBL" id="KUQ85912.1"/>
    </source>
</evidence>
<dbReference type="InterPro" id="IPR016032">
    <property type="entry name" value="Sig_transdc_resp-reg_C-effctor"/>
</dbReference>
<dbReference type="Proteomes" id="UP000064715">
    <property type="component" value="Unassembled WGS sequence"/>
</dbReference>
<sequence length="268" mass="30114">MHKHYIINNMVEFHPATSTLRDIASPDRVVVLNSPAGRCLLLLIERAGTIVTQQEFLDIVWQRRGMLVSPNTYYQNISILRKGLKKSGFEVDPIVTIPRIGLTLASDTQIVIKDAHPRAAELPEEDMPEPRVMALPAGLPPLSAEPVAVTRAAGHRSRWLPGMLIALLVLVGAGIATHSSARENRFIDDYRFTALVGACHVYLAQDIQTQDERSKALAYVTPFKDACTSYPWVYISWYSLLPRASVIRCDRSMKEPNRCISDYFIEER</sequence>
<accession>A0A0X4EW85</accession>
<dbReference type="InterPro" id="IPR001867">
    <property type="entry name" value="OmpR/PhoB-type_DNA-bd"/>
</dbReference>
<proteinExistence type="predicted"/>
<evidence type="ECO:0000256" key="3">
    <source>
        <dbReference type="SAM" id="Phobius"/>
    </source>
</evidence>